<dbReference type="RefSeq" id="WP_106078129.1">
    <property type="nucleotide sequence ID" value="NZ_MTBD01000058.1"/>
</dbReference>
<protein>
    <recommendedName>
        <fullName evidence="1">HTH cro/C1-type domain-containing protein</fullName>
    </recommendedName>
</protein>
<dbReference type="Proteomes" id="UP000239469">
    <property type="component" value="Unassembled WGS sequence"/>
</dbReference>
<evidence type="ECO:0000313" key="2">
    <source>
        <dbReference type="EMBL" id="PRP68720.1"/>
    </source>
</evidence>
<dbReference type="OrthoDB" id="8596250at2"/>
<evidence type="ECO:0000259" key="1">
    <source>
        <dbReference type="PROSITE" id="PS50943"/>
    </source>
</evidence>
<proteinExistence type="predicted"/>
<dbReference type="Pfam" id="PF15943">
    <property type="entry name" value="YdaS_toxin"/>
    <property type="match status" value="1"/>
</dbReference>
<dbReference type="GO" id="GO:0003677">
    <property type="term" value="F:DNA binding"/>
    <property type="evidence" value="ECO:0007669"/>
    <property type="project" value="InterPro"/>
</dbReference>
<feature type="domain" description="HTH cro/C1-type" evidence="1">
    <location>
        <begin position="15"/>
        <end position="58"/>
    </location>
</feature>
<sequence>MTKNCVQVAVERAGSIQSLAKAAGVKYQAVQGWIKSGYIPPKRIKAVSDATGVTQAELFSAYQARIQEQESAAA</sequence>
<dbReference type="InterPro" id="IPR031856">
    <property type="entry name" value="YdaS_toxin-like"/>
</dbReference>
<organism evidence="2 3">
    <name type="scientific">Chromobacterium amazonense</name>
    <dbReference type="NCBI Taxonomy" id="1382803"/>
    <lineage>
        <taxon>Bacteria</taxon>
        <taxon>Pseudomonadati</taxon>
        <taxon>Pseudomonadota</taxon>
        <taxon>Betaproteobacteria</taxon>
        <taxon>Neisseriales</taxon>
        <taxon>Chromobacteriaceae</taxon>
        <taxon>Chromobacterium</taxon>
    </lineage>
</organism>
<dbReference type="InterPro" id="IPR001387">
    <property type="entry name" value="Cro/C1-type_HTH"/>
</dbReference>
<name>A0A2S9WZ29_9NEIS</name>
<dbReference type="SUPFAM" id="SSF47413">
    <property type="entry name" value="lambda repressor-like DNA-binding domains"/>
    <property type="match status" value="1"/>
</dbReference>
<dbReference type="EMBL" id="MTBD01000058">
    <property type="protein sequence ID" value="PRP68720.1"/>
    <property type="molecule type" value="Genomic_DNA"/>
</dbReference>
<dbReference type="Gene3D" id="1.10.260.40">
    <property type="entry name" value="lambda repressor-like DNA-binding domains"/>
    <property type="match status" value="1"/>
</dbReference>
<reference evidence="2 3" key="1">
    <citation type="submission" date="2017-01" db="EMBL/GenBank/DDBJ databases">
        <title>New insights into the genetic diversity of Chromobacterium isolated from tropical freshwater lake.</title>
        <authorList>
            <person name="Santos A.B."/>
            <person name="Nascimento A.M."/>
            <person name="Da Silva P.C."/>
        </authorList>
    </citation>
    <scope>NUCLEOTIDE SEQUENCE [LARGE SCALE GENOMIC DNA]</scope>
    <source>
        <strain evidence="2 3">56AF</strain>
    </source>
</reference>
<evidence type="ECO:0000313" key="3">
    <source>
        <dbReference type="Proteomes" id="UP000239469"/>
    </source>
</evidence>
<accession>A0A2S9WZ29</accession>
<dbReference type="AlphaFoldDB" id="A0A2S9WZ29"/>
<gene>
    <name evidence="2" type="ORF">BUE93_20870</name>
</gene>
<comment type="caution">
    <text evidence="2">The sequence shown here is derived from an EMBL/GenBank/DDBJ whole genome shotgun (WGS) entry which is preliminary data.</text>
</comment>
<dbReference type="InterPro" id="IPR010982">
    <property type="entry name" value="Lambda_DNA-bd_dom_sf"/>
</dbReference>
<dbReference type="PROSITE" id="PS50943">
    <property type="entry name" value="HTH_CROC1"/>
    <property type="match status" value="1"/>
</dbReference>